<evidence type="ECO:0000256" key="3">
    <source>
        <dbReference type="ARBA" id="ARBA00022496"/>
    </source>
</evidence>
<keyword evidence="12" id="KW-1185">Reference proteome</keyword>
<name>A0ABT1JNQ8_ACTCY</name>
<dbReference type="InterPro" id="IPR003439">
    <property type="entry name" value="ABC_transporter-like_ATP-bd"/>
</dbReference>
<evidence type="ECO:0000256" key="9">
    <source>
        <dbReference type="SAM" id="MobiDB-lite"/>
    </source>
</evidence>
<feature type="region of interest" description="Disordered" evidence="9">
    <location>
        <begin position="284"/>
        <end position="384"/>
    </location>
</feature>
<dbReference type="RefSeq" id="WP_253860269.1">
    <property type="nucleotide sequence ID" value="NZ_AUBJ02000001.1"/>
</dbReference>
<dbReference type="Proteomes" id="UP000791080">
    <property type="component" value="Unassembled WGS sequence"/>
</dbReference>
<gene>
    <name evidence="11" type="ORF">G443_004432</name>
</gene>
<dbReference type="InterPro" id="IPR027417">
    <property type="entry name" value="P-loop_NTPase"/>
</dbReference>
<comment type="caution">
    <text evidence="11">The sequence shown here is derived from an EMBL/GenBank/DDBJ whole genome shotgun (WGS) entry which is preliminary data.</text>
</comment>
<accession>A0ABT1JNQ8</accession>
<evidence type="ECO:0000256" key="6">
    <source>
        <dbReference type="ARBA" id="ARBA00023004"/>
    </source>
</evidence>
<feature type="domain" description="ABC transporter" evidence="10">
    <location>
        <begin position="1"/>
        <end position="237"/>
    </location>
</feature>
<evidence type="ECO:0000256" key="7">
    <source>
        <dbReference type="ARBA" id="ARBA00023065"/>
    </source>
</evidence>
<dbReference type="SUPFAM" id="SSF52540">
    <property type="entry name" value="P-loop containing nucleoside triphosphate hydrolases"/>
    <property type="match status" value="1"/>
</dbReference>
<evidence type="ECO:0000256" key="1">
    <source>
        <dbReference type="ARBA" id="ARBA00022448"/>
    </source>
</evidence>
<dbReference type="InterPro" id="IPR015853">
    <property type="entry name" value="ABC_transpr_FbpC"/>
</dbReference>
<evidence type="ECO:0000256" key="2">
    <source>
        <dbReference type="ARBA" id="ARBA00022475"/>
    </source>
</evidence>
<dbReference type="PANTHER" id="PTHR42781:SF4">
    <property type="entry name" value="SPERMIDINE_PUTRESCINE IMPORT ATP-BINDING PROTEIN POTA"/>
    <property type="match status" value="1"/>
</dbReference>
<dbReference type="Pfam" id="PF00005">
    <property type="entry name" value="ABC_tran"/>
    <property type="match status" value="1"/>
</dbReference>
<keyword evidence="5 11" id="KW-0067">ATP-binding</keyword>
<dbReference type="Gene3D" id="3.40.50.300">
    <property type="entry name" value="P-loop containing nucleotide triphosphate hydrolases"/>
    <property type="match status" value="1"/>
</dbReference>
<keyword evidence="4" id="KW-0547">Nucleotide-binding</keyword>
<dbReference type="GO" id="GO:0005524">
    <property type="term" value="F:ATP binding"/>
    <property type="evidence" value="ECO:0007669"/>
    <property type="project" value="UniProtKB-KW"/>
</dbReference>
<reference evidence="11 12" key="1">
    <citation type="submission" date="2022-06" db="EMBL/GenBank/DDBJ databases">
        <title>Genomic Encyclopedia of Type Strains, Phase I: the one thousand microbial genomes (KMG-I) project.</title>
        <authorList>
            <person name="Kyrpides N."/>
        </authorList>
    </citation>
    <scope>NUCLEOTIDE SEQUENCE [LARGE SCALE GENOMIC DNA]</scope>
    <source>
        <strain evidence="11 12">DSM 43889</strain>
    </source>
</reference>
<feature type="compositionally biased region" description="Basic residues" evidence="9">
    <location>
        <begin position="365"/>
        <end position="375"/>
    </location>
</feature>
<feature type="compositionally biased region" description="Polar residues" evidence="9">
    <location>
        <begin position="297"/>
        <end position="309"/>
    </location>
</feature>
<dbReference type="InterPro" id="IPR003593">
    <property type="entry name" value="AAA+_ATPase"/>
</dbReference>
<keyword evidence="2" id="KW-1003">Cell membrane</keyword>
<dbReference type="EMBL" id="AUBJ02000001">
    <property type="protein sequence ID" value="MCP2334162.1"/>
    <property type="molecule type" value="Genomic_DNA"/>
</dbReference>
<protein>
    <submittedName>
        <fullName evidence="11">Molybdate transport system ATP-binding protein</fullName>
    </submittedName>
</protein>
<keyword evidence="1" id="KW-0813">Transport</keyword>
<dbReference type="CDD" id="cd03259">
    <property type="entry name" value="ABC_Carb_Solutes_like"/>
    <property type="match status" value="1"/>
</dbReference>
<sequence length="414" mass="44665">MTLSADVRVTRAGDFTLSAAVSAPAGTVTALLGPNGAGKSTLLRVLAGLLPLDAGRVVLDGTVYDDPTAGVLLPPERRPVGVVFQDYLLFPHLTALDNVAFGPRCRGLSRARSRQVAQEWLDRVGLGDLAGRRPRRLSGGQAQRVALARALATEPRLLLLDEPLAALDAGTRMRIRTELRRHLDDFGGVAVLVTHDPLDAMVLADQVVVLEEGRVVQCGAPREIATRPASRYVADLVGVNLVPGRGLGGDRVALDGCALTLPGAPVGDVLVAFPRPRCACAPWRRPTRGGPGPCGSSAWSPRWTGSWSRSKALPTSGSPSPPAPSRTWVCGSTPGSGWNRGPRRPWSTRVRRRTDRLRRSGERSRPRRWDRHRAWRPPSAGPRRGRAIVGAWVTGERWGWCAARPRAARPCWRA</sequence>
<dbReference type="PROSITE" id="PS00211">
    <property type="entry name" value="ABC_TRANSPORTER_1"/>
    <property type="match status" value="1"/>
</dbReference>
<dbReference type="SMART" id="SM00382">
    <property type="entry name" value="AAA"/>
    <property type="match status" value="1"/>
</dbReference>
<keyword evidence="8" id="KW-0472">Membrane</keyword>
<keyword evidence="3" id="KW-0410">Iron transport</keyword>
<evidence type="ECO:0000256" key="4">
    <source>
        <dbReference type="ARBA" id="ARBA00022741"/>
    </source>
</evidence>
<evidence type="ECO:0000256" key="5">
    <source>
        <dbReference type="ARBA" id="ARBA00022840"/>
    </source>
</evidence>
<organism evidence="11 12">
    <name type="scientific">Actinoalloteichus caeruleus DSM 43889</name>
    <dbReference type="NCBI Taxonomy" id="1120930"/>
    <lineage>
        <taxon>Bacteria</taxon>
        <taxon>Bacillati</taxon>
        <taxon>Actinomycetota</taxon>
        <taxon>Actinomycetes</taxon>
        <taxon>Pseudonocardiales</taxon>
        <taxon>Pseudonocardiaceae</taxon>
        <taxon>Actinoalloteichus</taxon>
        <taxon>Actinoalloteichus cyanogriseus</taxon>
    </lineage>
</organism>
<keyword evidence="7" id="KW-0406">Ion transport</keyword>
<dbReference type="InterPro" id="IPR050093">
    <property type="entry name" value="ABC_SmlMolc_Importer"/>
</dbReference>
<evidence type="ECO:0000313" key="11">
    <source>
        <dbReference type="EMBL" id="MCP2334162.1"/>
    </source>
</evidence>
<keyword evidence="6" id="KW-0408">Iron</keyword>
<evidence type="ECO:0000256" key="8">
    <source>
        <dbReference type="ARBA" id="ARBA00023136"/>
    </source>
</evidence>
<dbReference type="InterPro" id="IPR017871">
    <property type="entry name" value="ABC_transporter-like_CS"/>
</dbReference>
<proteinExistence type="predicted"/>
<evidence type="ECO:0000313" key="12">
    <source>
        <dbReference type="Proteomes" id="UP000791080"/>
    </source>
</evidence>
<dbReference type="PANTHER" id="PTHR42781">
    <property type="entry name" value="SPERMIDINE/PUTRESCINE IMPORT ATP-BINDING PROTEIN POTA"/>
    <property type="match status" value="1"/>
</dbReference>
<dbReference type="PROSITE" id="PS50893">
    <property type="entry name" value="ABC_TRANSPORTER_2"/>
    <property type="match status" value="1"/>
</dbReference>
<evidence type="ECO:0000259" key="10">
    <source>
        <dbReference type="PROSITE" id="PS50893"/>
    </source>
</evidence>